<protein>
    <submittedName>
        <fullName evidence="1">Uncharacterized protein</fullName>
    </submittedName>
</protein>
<dbReference type="Proteomes" id="UP001596432">
    <property type="component" value="Unassembled WGS sequence"/>
</dbReference>
<dbReference type="AlphaFoldDB" id="A0ABD5Y336"/>
<accession>A0ABD5Y336</accession>
<dbReference type="InterPro" id="IPR055975">
    <property type="entry name" value="DUF7553"/>
</dbReference>
<dbReference type="RefSeq" id="WP_274325678.1">
    <property type="nucleotide sequence ID" value="NZ_CP118158.1"/>
</dbReference>
<name>A0ABD5Y336_9EURY</name>
<comment type="caution">
    <text evidence="1">The sequence shown here is derived from an EMBL/GenBank/DDBJ whole genome shotgun (WGS) entry which is preliminary data.</text>
</comment>
<proteinExistence type="predicted"/>
<dbReference type="Pfam" id="PF24430">
    <property type="entry name" value="DUF7553"/>
    <property type="match status" value="1"/>
</dbReference>
<keyword evidence="2" id="KW-1185">Reference proteome</keyword>
<evidence type="ECO:0000313" key="2">
    <source>
        <dbReference type="Proteomes" id="UP001596432"/>
    </source>
</evidence>
<reference evidence="1 2" key="1">
    <citation type="journal article" date="2019" name="Int. J. Syst. Evol. Microbiol.">
        <title>The Global Catalogue of Microorganisms (GCM) 10K type strain sequencing project: providing services to taxonomists for standard genome sequencing and annotation.</title>
        <authorList>
            <consortium name="The Broad Institute Genomics Platform"/>
            <consortium name="The Broad Institute Genome Sequencing Center for Infectious Disease"/>
            <person name="Wu L."/>
            <person name="Ma J."/>
        </authorList>
    </citation>
    <scope>NUCLEOTIDE SEQUENCE [LARGE SCALE GENOMIC DNA]</scope>
    <source>
        <strain evidence="1 2">XZYJT29</strain>
    </source>
</reference>
<sequence>MNRHFEDTLYYLKRAVETAKKGVTEEVAPAEEKVRELTGREKEPEPGRIEAVRTKVAGEARSVVDEVRSTVGSYRGRAGSR</sequence>
<organism evidence="1 2">
    <name type="scientific">Halosimplex aquaticum</name>
    <dbReference type="NCBI Taxonomy" id="3026162"/>
    <lineage>
        <taxon>Archaea</taxon>
        <taxon>Methanobacteriati</taxon>
        <taxon>Methanobacteriota</taxon>
        <taxon>Stenosarchaea group</taxon>
        <taxon>Halobacteria</taxon>
        <taxon>Halobacteriales</taxon>
        <taxon>Haloarculaceae</taxon>
        <taxon>Halosimplex</taxon>
    </lineage>
</organism>
<dbReference type="EMBL" id="JBHTAS010000001">
    <property type="protein sequence ID" value="MFC7140111.1"/>
    <property type="molecule type" value="Genomic_DNA"/>
</dbReference>
<gene>
    <name evidence="1" type="ORF">ACFQMA_09730</name>
</gene>
<evidence type="ECO:0000313" key="1">
    <source>
        <dbReference type="EMBL" id="MFC7140111.1"/>
    </source>
</evidence>
<dbReference type="GeneID" id="78820387"/>